<feature type="compositionally biased region" description="Polar residues" evidence="9">
    <location>
        <begin position="517"/>
        <end position="530"/>
    </location>
</feature>
<dbReference type="CDD" id="cd17736">
    <property type="entry name" value="BRCT_microcephalin_rpt2"/>
    <property type="match status" value="1"/>
</dbReference>
<dbReference type="KEGG" id="pvt:110081247"/>
<reference evidence="12" key="2">
    <citation type="submission" date="2025-08" db="UniProtKB">
        <authorList>
            <consortium name="RefSeq"/>
        </authorList>
    </citation>
    <scope>IDENTIFICATION</scope>
</reference>
<evidence type="ECO:0000256" key="7">
    <source>
        <dbReference type="ARBA" id="ARBA00025455"/>
    </source>
</evidence>
<evidence type="ECO:0000256" key="4">
    <source>
        <dbReference type="ARBA" id="ARBA00022553"/>
    </source>
</evidence>
<dbReference type="RefSeq" id="XP_020653476.2">
    <property type="nucleotide sequence ID" value="XM_020797817.2"/>
</dbReference>
<dbReference type="CDD" id="cd17716">
    <property type="entry name" value="BRCT_microcephalin_rpt1"/>
    <property type="match status" value="1"/>
</dbReference>
<dbReference type="GeneID" id="110081247"/>
<dbReference type="Pfam" id="PF00533">
    <property type="entry name" value="BRCT"/>
    <property type="match status" value="1"/>
</dbReference>
<evidence type="ECO:0000313" key="12">
    <source>
        <dbReference type="RefSeq" id="XP_020653476.2"/>
    </source>
</evidence>
<proteinExistence type="predicted"/>
<dbReference type="Gene3D" id="3.40.50.10190">
    <property type="entry name" value="BRCT domain"/>
    <property type="match status" value="3"/>
</dbReference>
<keyword evidence="5" id="KW-0677">Repeat</keyword>
<comment type="subunit">
    <text evidence="8">Interacts with CDC27 and maybe other components of the APC/C complex. Interacts with histone variant H2AX under DNA damage conditions.</text>
</comment>
<name>A0A6J0TY77_9SAUR</name>
<dbReference type="PANTHER" id="PTHR14625">
    <property type="entry name" value="MICROCEPHALIN"/>
    <property type="match status" value="1"/>
</dbReference>
<dbReference type="InterPro" id="IPR029504">
    <property type="entry name" value="Microcephalin_mammal"/>
</dbReference>
<gene>
    <name evidence="12" type="primary">MCPH1</name>
</gene>
<dbReference type="GO" id="GO:0005813">
    <property type="term" value="C:centrosome"/>
    <property type="evidence" value="ECO:0007669"/>
    <property type="project" value="UniProtKB-SubCell"/>
</dbReference>
<dbReference type="PROSITE" id="PS50172">
    <property type="entry name" value="BRCT"/>
    <property type="match status" value="3"/>
</dbReference>
<dbReference type="SMART" id="SM00292">
    <property type="entry name" value="BRCT"/>
    <property type="match status" value="3"/>
</dbReference>
<dbReference type="OrthoDB" id="2384350at2759"/>
<dbReference type="CDD" id="cd17751">
    <property type="entry name" value="BRCT_microcephalin_rpt3"/>
    <property type="match status" value="1"/>
</dbReference>
<feature type="domain" description="BRCT" evidence="10">
    <location>
        <begin position="1"/>
        <end position="97"/>
    </location>
</feature>
<keyword evidence="11" id="KW-1185">Reference proteome</keyword>
<comment type="function">
    <text evidence="7">Implicated in chromosome condensation and DNA damage induced cellular responses. May play a role in neurogenesis and regulation of the size of the cerebral cortex.</text>
</comment>
<evidence type="ECO:0000256" key="9">
    <source>
        <dbReference type="SAM" id="MobiDB-lite"/>
    </source>
</evidence>
<evidence type="ECO:0000256" key="1">
    <source>
        <dbReference type="ARBA" id="ARBA00004300"/>
    </source>
</evidence>
<feature type="region of interest" description="Disordered" evidence="9">
    <location>
        <begin position="517"/>
        <end position="538"/>
    </location>
</feature>
<dbReference type="InterPro" id="IPR036420">
    <property type="entry name" value="BRCT_dom_sf"/>
</dbReference>
<dbReference type="Pfam" id="PF12258">
    <property type="entry name" value="Microcephalin"/>
    <property type="match status" value="1"/>
</dbReference>
<dbReference type="InterPro" id="IPR001357">
    <property type="entry name" value="BRCT_dom"/>
</dbReference>
<evidence type="ECO:0000256" key="8">
    <source>
        <dbReference type="ARBA" id="ARBA00026061"/>
    </source>
</evidence>
<dbReference type="Proteomes" id="UP001652642">
    <property type="component" value="Chromosome 1"/>
</dbReference>
<keyword evidence="6" id="KW-0206">Cytoskeleton</keyword>
<dbReference type="GO" id="GO:0000278">
    <property type="term" value="P:mitotic cell cycle"/>
    <property type="evidence" value="ECO:0007669"/>
    <property type="project" value="TreeGrafter"/>
</dbReference>
<accession>A0A6J0TY77</accession>
<dbReference type="Pfam" id="PF16589">
    <property type="entry name" value="BRCT_2"/>
    <property type="match status" value="1"/>
</dbReference>
<dbReference type="PANTHER" id="PTHR14625:SF3">
    <property type="entry name" value="MICROCEPHALIN"/>
    <property type="match status" value="1"/>
</dbReference>
<dbReference type="SUPFAM" id="SSF52113">
    <property type="entry name" value="BRCT domain"/>
    <property type="match status" value="3"/>
</dbReference>
<sequence length="792" mass="89523">MELVNGRFFLTDVVAYVEVWSSSRTENYSKVFSQQLLDMGAKVSKTFNKQVTHVIFKDGLSSTWNRAKKAGVKLVSVLWVEKCREVGAHVDESVYPAKNAIEGLPHFIKKHKCMQPKDFMEKTPENDRRLQRRLEIMAKELQVQKATIEMDTPVLLFEDNGSLMYSPASNIKYQCSAMERRIKDMKEKRENLSPTASQMSQEADSTSVTAVHEQIPVFTNSTCAVSSGEHSDPLNTSFANVLGNSETKTHGKEFTKCITEALSTTDVSVGPLWNSPVSSGDFKHKCPQQLSGRHFRKTLILPNSMESDFFDKRTKTEMLYVKKHNTMNDLLTTQTGNSLSHENSLNCSVSSEKLIGLGVVEDTSNNHIHSLINVSSIHLTPSPVTVLRSASKEQKKSRKRLSLRRSTSALCKTDSQNKFLQAILTPVEPTKQQDSSFEDYFSPSNVNKTKTRVSLPSSCIQELQFPNEVVYKSSFSESKPEAVLEESNKVDSAYSRKRKRVTEINKITASTDHMLSLMPQNKKTPTPNNMTKEKRDTAKTPNHHFNHIIKENICTSVKRCSIPGDGKFSTTDVKEHSCELMHDQTNESNGKLKNTGKIKKPLRTLVMTSMSSEKQNAVIQVVKKLGGFLFSDEVGKNTSHVVAGSPRRTLNVLMGIAQGCWIVCYEWVLWSLEYGHWISEEPYELSVDFPAAPICRFQRYLPNRKDHQKLFSDQPVMFISHTSQPPYEKLCELVQLCGGKVSKTLRQAKICIGECKFGKHRDIPCLSEKWVLDSITQNKICPLENYMFQNKV</sequence>
<keyword evidence="3" id="KW-0963">Cytoplasm</keyword>
<dbReference type="InterPro" id="IPR022047">
    <property type="entry name" value="Microcephalin-like"/>
</dbReference>
<feature type="domain" description="BRCT" evidence="10">
    <location>
        <begin position="706"/>
        <end position="788"/>
    </location>
</feature>
<evidence type="ECO:0000256" key="2">
    <source>
        <dbReference type="ARBA" id="ARBA00017027"/>
    </source>
</evidence>
<keyword evidence="4" id="KW-0597">Phosphoprotein</keyword>
<dbReference type="AlphaFoldDB" id="A0A6J0TY77"/>
<dbReference type="InParanoid" id="A0A6J0TY77"/>
<dbReference type="Pfam" id="PF12738">
    <property type="entry name" value="PTCB-BRCT"/>
    <property type="match status" value="1"/>
</dbReference>
<evidence type="ECO:0000259" key="10">
    <source>
        <dbReference type="PROSITE" id="PS50172"/>
    </source>
</evidence>
<dbReference type="GO" id="GO:0021987">
    <property type="term" value="P:cerebral cortex development"/>
    <property type="evidence" value="ECO:0007669"/>
    <property type="project" value="InterPro"/>
</dbReference>
<reference evidence="11" key="1">
    <citation type="submission" date="2025-05" db="UniProtKB">
        <authorList>
            <consortium name="RefSeq"/>
        </authorList>
    </citation>
    <scope>NUCLEOTIDE SEQUENCE [LARGE SCALE GENOMIC DNA]</scope>
</reference>
<evidence type="ECO:0000256" key="5">
    <source>
        <dbReference type="ARBA" id="ARBA00022737"/>
    </source>
</evidence>
<protein>
    <recommendedName>
        <fullName evidence="2">Microcephalin</fullName>
    </recommendedName>
</protein>
<evidence type="ECO:0000256" key="6">
    <source>
        <dbReference type="ARBA" id="ARBA00023212"/>
    </source>
</evidence>
<comment type="subcellular location">
    <subcellularLocation>
        <location evidence="1">Cytoplasm</location>
        <location evidence="1">Cytoskeleton</location>
        <location evidence="1">Microtubule organizing center</location>
        <location evidence="1">Centrosome</location>
    </subcellularLocation>
</comment>
<evidence type="ECO:0000313" key="11">
    <source>
        <dbReference type="Proteomes" id="UP001652642"/>
    </source>
</evidence>
<evidence type="ECO:0000256" key="3">
    <source>
        <dbReference type="ARBA" id="ARBA00022490"/>
    </source>
</evidence>
<dbReference type="CTD" id="79648"/>
<organism evidence="11 12">
    <name type="scientific">Pogona vitticeps</name>
    <name type="common">central bearded dragon</name>
    <dbReference type="NCBI Taxonomy" id="103695"/>
    <lineage>
        <taxon>Eukaryota</taxon>
        <taxon>Metazoa</taxon>
        <taxon>Chordata</taxon>
        <taxon>Craniata</taxon>
        <taxon>Vertebrata</taxon>
        <taxon>Euteleostomi</taxon>
        <taxon>Lepidosauria</taxon>
        <taxon>Squamata</taxon>
        <taxon>Bifurcata</taxon>
        <taxon>Unidentata</taxon>
        <taxon>Episquamata</taxon>
        <taxon>Toxicofera</taxon>
        <taxon>Iguania</taxon>
        <taxon>Acrodonta</taxon>
        <taxon>Agamidae</taxon>
        <taxon>Amphibolurinae</taxon>
        <taxon>Pogona</taxon>
    </lineage>
</organism>
<feature type="domain" description="BRCT" evidence="10">
    <location>
        <begin position="594"/>
        <end position="685"/>
    </location>
</feature>